<dbReference type="OrthoDB" id="245563at2759"/>
<dbReference type="AlphaFoldDB" id="A0A2K0WAZ4"/>
<proteinExistence type="predicted"/>
<protein>
    <submittedName>
        <fullName evidence="1">Uncharacterized protein</fullName>
    </submittedName>
</protein>
<organism evidence="1 2">
    <name type="scientific">Gibberella nygamai</name>
    <name type="common">Bean root rot disease fungus</name>
    <name type="synonym">Fusarium nygamai</name>
    <dbReference type="NCBI Taxonomy" id="42673"/>
    <lineage>
        <taxon>Eukaryota</taxon>
        <taxon>Fungi</taxon>
        <taxon>Dikarya</taxon>
        <taxon>Ascomycota</taxon>
        <taxon>Pezizomycotina</taxon>
        <taxon>Sordariomycetes</taxon>
        <taxon>Hypocreomycetidae</taxon>
        <taxon>Hypocreales</taxon>
        <taxon>Nectriaceae</taxon>
        <taxon>Fusarium</taxon>
        <taxon>Fusarium fujikuroi species complex</taxon>
    </lineage>
</organism>
<dbReference type="Proteomes" id="UP000236664">
    <property type="component" value="Unassembled WGS sequence"/>
</dbReference>
<gene>
    <name evidence="1" type="ORF">FNYG_07283</name>
</gene>
<evidence type="ECO:0000313" key="1">
    <source>
        <dbReference type="EMBL" id="PNP79448.1"/>
    </source>
</evidence>
<comment type="caution">
    <text evidence="1">The sequence shown here is derived from an EMBL/GenBank/DDBJ whole genome shotgun (WGS) entry which is preliminary data.</text>
</comment>
<evidence type="ECO:0000313" key="2">
    <source>
        <dbReference type="Proteomes" id="UP000236664"/>
    </source>
</evidence>
<dbReference type="EMBL" id="MTQA01000091">
    <property type="protein sequence ID" value="PNP79448.1"/>
    <property type="molecule type" value="Genomic_DNA"/>
</dbReference>
<keyword evidence="2" id="KW-1185">Reference proteome</keyword>
<accession>A0A2K0WAZ4</accession>
<sequence>MANTVKKPWVVAISHNHKPYLDDIFEPLMAELRPKADFLRAENAEQTERLLSRHPTSAAILITDEGLTEDQNTHVSHAVLRYIRGGGTTVVMGSFSSFVLPLNIKPFFAQAGLGWCCASYTGETFALNDEAVDGGLAAKIFPGYSTKALLNNVAFEDSWYVTDEELNVSSPTNARTGESAVAFASVGDGKLGYVGDLNVEHGRMFL</sequence>
<dbReference type="STRING" id="42673.A0A2K0WAZ4"/>
<reference evidence="1 2" key="1">
    <citation type="submission" date="2017-06" db="EMBL/GenBank/DDBJ databases">
        <title>Genome of Fusarium nygamai isolate CS10214.</title>
        <authorList>
            <person name="Gardiner D.M."/>
            <person name="Obanor F."/>
            <person name="Kazan K."/>
        </authorList>
    </citation>
    <scope>NUCLEOTIDE SEQUENCE [LARGE SCALE GENOMIC DNA]</scope>
    <source>
        <strain evidence="1 2">CS10214</strain>
    </source>
</reference>
<name>A0A2K0WAZ4_GIBNY</name>